<evidence type="ECO:0000313" key="1">
    <source>
        <dbReference type="EMBL" id="GDY33965.1"/>
    </source>
</evidence>
<dbReference type="RefSeq" id="WP_225978820.1">
    <property type="nucleotide sequence ID" value="NZ_BJFL01000071.1"/>
</dbReference>
<reference evidence="2" key="1">
    <citation type="submission" date="2019-04" db="EMBL/GenBank/DDBJ databases">
        <title>Draft genome sequence of Pseudonocardiaceae bacterium SL3-2-4.</title>
        <authorList>
            <person name="Ningsih F."/>
            <person name="Yokota A."/>
            <person name="Sakai Y."/>
            <person name="Nanatani K."/>
            <person name="Yabe S."/>
            <person name="Oetari A."/>
            <person name="Sjamsuridzal W."/>
        </authorList>
    </citation>
    <scope>NUCLEOTIDE SEQUENCE [LARGE SCALE GENOMIC DNA]</scope>
    <source>
        <strain evidence="2">SL3-2-4</strain>
    </source>
</reference>
<dbReference type="AlphaFoldDB" id="A0A4D4JAW5"/>
<proteinExistence type="predicted"/>
<sequence length="124" mass="13504">MSAAETSWDPTLTPHLDAIRSSVAAGFSFWHLPAPRNVLGIYGFHSAHGAMDIYLARAANDALAARYRLDDLERPNPPVLWHQRGVVADVVRALLDLPPHGTPGAPTLIHLPPSELWTPASTWS</sequence>
<gene>
    <name evidence="1" type="ORF">GTS_55980</name>
</gene>
<protein>
    <submittedName>
        <fullName evidence="1">Uncharacterized protein</fullName>
    </submittedName>
</protein>
<name>A0A4D4JAW5_9PSEU</name>
<dbReference type="EMBL" id="BJFL01000071">
    <property type="protein sequence ID" value="GDY33965.1"/>
    <property type="molecule type" value="Genomic_DNA"/>
</dbReference>
<comment type="caution">
    <text evidence="1">The sequence shown here is derived from an EMBL/GenBank/DDBJ whole genome shotgun (WGS) entry which is preliminary data.</text>
</comment>
<organism evidence="1 2">
    <name type="scientific">Gandjariella thermophila</name>
    <dbReference type="NCBI Taxonomy" id="1931992"/>
    <lineage>
        <taxon>Bacteria</taxon>
        <taxon>Bacillati</taxon>
        <taxon>Actinomycetota</taxon>
        <taxon>Actinomycetes</taxon>
        <taxon>Pseudonocardiales</taxon>
        <taxon>Pseudonocardiaceae</taxon>
        <taxon>Gandjariella</taxon>
    </lineage>
</organism>
<dbReference type="Proteomes" id="UP000298860">
    <property type="component" value="Unassembled WGS sequence"/>
</dbReference>
<evidence type="ECO:0000313" key="2">
    <source>
        <dbReference type="Proteomes" id="UP000298860"/>
    </source>
</evidence>
<accession>A0A4D4JAW5</accession>
<keyword evidence="2" id="KW-1185">Reference proteome</keyword>